<dbReference type="Pfam" id="PF08669">
    <property type="entry name" value="GCV_T_C"/>
    <property type="match status" value="1"/>
</dbReference>
<protein>
    <recommendedName>
        <fullName evidence="5">Aminomethyltransferase</fullName>
    </recommendedName>
</protein>
<comment type="caution">
    <text evidence="3">The sequence shown here is derived from an EMBL/GenBank/DDBJ whole genome shotgun (WGS) entry which is preliminary data.</text>
</comment>
<accession>A0ABS1YAM7</accession>
<organism evidence="3 4">
    <name type="scientific">Micromonospora tarensis</name>
    <dbReference type="NCBI Taxonomy" id="2806100"/>
    <lineage>
        <taxon>Bacteria</taxon>
        <taxon>Bacillati</taxon>
        <taxon>Actinomycetota</taxon>
        <taxon>Actinomycetes</taxon>
        <taxon>Micromonosporales</taxon>
        <taxon>Micromonosporaceae</taxon>
        <taxon>Micromonospora</taxon>
    </lineage>
</organism>
<dbReference type="SUPFAM" id="SSF101790">
    <property type="entry name" value="Aminomethyltransferase beta-barrel domain"/>
    <property type="match status" value="1"/>
</dbReference>
<proteinExistence type="predicted"/>
<dbReference type="Proteomes" id="UP000622245">
    <property type="component" value="Unassembled WGS sequence"/>
</dbReference>
<evidence type="ECO:0000313" key="4">
    <source>
        <dbReference type="Proteomes" id="UP000622245"/>
    </source>
</evidence>
<dbReference type="PANTHER" id="PTHR43757:SF2">
    <property type="entry name" value="AMINOMETHYLTRANSFERASE, MITOCHONDRIAL"/>
    <property type="match status" value="1"/>
</dbReference>
<dbReference type="EMBL" id="JAEVHL010000004">
    <property type="protein sequence ID" value="MBM0274291.1"/>
    <property type="molecule type" value="Genomic_DNA"/>
</dbReference>
<sequence length="342" mass="37572">MTETDGWIMPLEFSGVFREYQAHRRSSVIWDASNLGSIRVSGPGALDLLQTAFTNDLRRCEVGRSQYTFLLSEVDAGIIDDLMIWRVDTELFYLTPNRPEPVLRALRQLRKHDRHPPCDIEDVSSDRVLLALQGAQARERMAELAPPAATMPALRVRRMTLAGGDALVATTRFGGQVGFELHLTPPVARTVYRTLVARGVAPAGLGMRETHRLESGIPRYGFELSTAVTPLETGSSQAVSFGTDFLGRSALLARRERGAQRLLRTIVMRTRQVPTAGSDVLAGDERIGQVTSGNFSPRLHRGIGFAFVRPEEPPGSEVTVRTQRGGVAAEIVATPIEFEAAR</sequence>
<reference evidence="3 4" key="1">
    <citation type="submission" date="2021-01" db="EMBL/GenBank/DDBJ databases">
        <title>Draft genome sequence of Micromonospora sp. strain STR1s_6.</title>
        <authorList>
            <person name="Karlyshev A."/>
            <person name="Jawad R."/>
        </authorList>
    </citation>
    <scope>NUCLEOTIDE SEQUENCE [LARGE SCALE GENOMIC DNA]</scope>
    <source>
        <strain evidence="3 4">STR1S-6</strain>
    </source>
</reference>
<dbReference type="PIRSF" id="PIRSF006487">
    <property type="entry name" value="GcvT"/>
    <property type="match status" value="1"/>
</dbReference>
<dbReference type="InterPro" id="IPR013977">
    <property type="entry name" value="GcvT_C"/>
</dbReference>
<dbReference type="InterPro" id="IPR028896">
    <property type="entry name" value="GcvT/YgfZ/DmdA"/>
</dbReference>
<name>A0ABS1YAM7_9ACTN</name>
<feature type="domain" description="GCVT N-terminal" evidence="1">
    <location>
        <begin position="1"/>
        <end position="241"/>
    </location>
</feature>
<gene>
    <name evidence="3" type="ORF">JM949_01835</name>
</gene>
<dbReference type="PANTHER" id="PTHR43757">
    <property type="entry name" value="AMINOMETHYLTRANSFERASE"/>
    <property type="match status" value="1"/>
</dbReference>
<dbReference type="Pfam" id="PF01571">
    <property type="entry name" value="GCV_T"/>
    <property type="match status" value="1"/>
</dbReference>
<keyword evidence="4" id="KW-1185">Reference proteome</keyword>
<evidence type="ECO:0000313" key="3">
    <source>
        <dbReference type="EMBL" id="MBM0274291.1"/>
    </source>
</evidence>
<evidence type="ECO:0008006" key="5">
    <source>
        <dbReference type="Google" id="ProtNLM"/>
    </source>
</evidence>
<dbReference type="SUPFAM" id="SSF103025">
    <property type="entry name" value="Folate-binding domain"/>
    <property type="match status" value="1"/>
</dbReference>
<evidence type="ECO:0000259" key="2">
    <source>
        <dbReference type="Pfam" id="PF08669"/>
    </source>
</evidence>
<dbReference type="InterPro" id="IPR029043">
    <property type="entry name" value="GcvT/YgfZ_C"/>
</dbReference>
<dbReference type="Gene3D" id="3.30.1360.120">
    <property type="entry name" value="Probable tRNA modification gtpase trme, domain 1"/>
    <property type="match status" value="1"/>
</dbReference>
<feature type="domain" description="Aminomethyltransferase C-terminal" evidence="2">
    <location>
        <begin position="263"/>
        <end position="335"/>
    </location>
</feature>
<dbReference type="InterPro" id="IPR027266">
    <property type="entry name" value="TrmE/GcvT-like"/>
</dbReference>
<dbReference type="InterPro" id="IPR006222">
    <property type="entry name" value="GCVT_N"/>
</dbReference>
<evidence type="ECO:0000259" key="1">
    <source>
        <dbReference type="Pfam" id="PF01571"/>
    </source>
</evidence>